<evidence type="ECO:0000256" key="2">
    <source>
        <dbReference type="ARBA" id="ARBA00022475"/>
    </source>
</evidence>
<accession>A0A285KQA0</accession>
<feature type="domain" description="ABC3 transporter permease C-terminal" evidence="8">
    <location>
        <begin position="323"/>
        <end position="430"/>
    </location>
</feature>
<name>A0A285KQA0_9ACTN</name>
<feature type="transmembrane region" description="Helical" evidence="7">
    <location>
        <begin position="902"/>
        <end position="924"/>
    </location>
</feature>
<evidence type="ECO:0000259" key="8">
    <source>
        <dbReference type="Pfam" id="PF02687"/>
    </source>
</evidence>
<evidence type="ECO:0000256" key="1">
    <source>
        <dbReference type="ARBA" id="ARBA00004651"/>
    </source>
</evidence>
<evidence type="ECO:0000256" key="6">
    <source>
        <dbReference type="SAM" id="MobiDB-lite"/>
    </source>
</evidence>
<keyword evidence="10" id="KW-1185">Reference proteome</keyword>
<proteinExistence type="predicted"/>
<feature type="transmembrane region" description="Helical" evidence="7">
    <location>
        <begin position="471"/>
        <end position="491"/>
    </location>
</feature>
<evidence type="ECO:0000256" key="4">
    <source>
        <dbReference type="ARBA" id="ARBA00022989"/>
    </source>
</evidence>
<dbReference type="InterPro" id="IPR003838">
    <property type="entry name" value="ABC3_permease_C"/>
</dbReference>
<feature type="transmembrane region" description="Helical" evidence="7">
    <location>
        <begin position="402"/>
        <end position="420"/>
    </location>
</feature>
<feature type="transmembrane region" description="Helical" evidence="7">
    <location>
        <begin position="360"/>
        <end position="382"/>
    </location>
</feature>
<protein>
    <submittedName>
        <fullName evidence="9">Putative ABC transport system permease protein</fullName>
    </submittedName>
</protein>
<dbReference type="AlphaFoldDB" id="A0A285KQA0"/>
<evidence type="ECO:0000256" key="5">
    <source>
        <dbReference type="ARBA" id="ARBA00023136"/>
    </source>
</evidence>
<reference evidence="9 10" key="1">
    <citation type="submission" date="2017-09" db="EMBL/GenBank/DDBJ databases">
        <authorList>
            <person name="Ehlers B."/>
            <person name="Leendertz F.H."/>
        </authorList>
    </citation>
    <scope>NUCLEOTIDE SEQUENCE [LARGE SCALE GENOMIC DNA]</scope>
    <source>
        <strain evidence="9 10">CGMCC 4.6857</strain>
    </source>
</reference>
<organism evidence="9 10">
    <name type="scientific">Paractinoplanes atraurantiacus</name>
    <dbReference type="NCBI Taxonomy" id="1036182"/>
    <lineage>
        <taxon>Bacteria</taxon>
        <taxon>Bacillati</taxon>
        <taxon>Actinomycetota</taxon>
        <taxon>Actinomycetes</taxon>
        <taxon>Micromonosporales</taxon>
        <taxon>Micromonosporaceae</taxon>
        <taxon>Paractinoplanes</taxon>
    </lineage>
</organism>
<feature type="compositionally biased region" description="Low complexity" evidence="6">
    <location>
        <begin position="511"/>
        <end position="529"/>
    </location>
</feature>
<evidence type="ECO:0000256" key="3">
    <source>
        <dbReference type="ARBA" id="ARBA00022692"/>
    </source>
</evidence>
<feature type="transmembrane region" description="Helical" evidence="7">
    <location>
        <begin position="587"/>
        <end position="606"/>
    </location>
</feature>
<dbReference type="GO" id="GO:0005886">
    <property type="term" value="C:plasma membrane"/>
    <property type="evidence" value="ECO:0007669"/>
    <property type="project" value="UniProtKB-SubCell"/>
</dbReference>
<evidence type="ECO:0000313" key="10">
    <source>
        <dbReference type="Proteomes" id="UP000219612"/>
    </source>
</evidence>
<dbReference type="Pfam" id="PF02687">
    <property type="entry name" value="FtsX"/>
    <property type="match status" value="1"/>
</dbReference>
<feature type="transmembrane region" description="Helical" evidence="7">
    <location>
        <begin position="850"/>
        <end position="870"/>
    </location>
</feature>
<feature type="region of interest" description="Disordered" evidence="6">
    <location>
        <begin position="636"/>
        <end position="655"/>
    </location>
</feature>
<feature type="region of interest" description="Disordered" evidence="6">
    <location>
        <begin position="498"/>
        <end position="566"/>
    </location>
</feature>
<dbReference type="EMBL" id="OBDY01000053">
    <property type="protein sequence ID" value="SNY74812.1"/>
    <property type="molecule type" value="Genomic_DNA"/>
</dbReference>
<feature type="transmembrane region" description="Helical" evidence="7">
    <location>
        <begin position="944"/>
        <end position="964"/>
    </location>
</feature>
<keyword evidence="2" id="KW-1003">Cell membrane</keyword>
<keyword evidence="3 7" id="KW-0812">Transmembrane</keyword>
<feature type="transmembrane region" description="Helical" evidence="7">
    <location>
        <begin position="321"/>
        <end position="339"/>
    </location>
</feature>
<comment type="subcellular location">
    <subcellularLocation>
        <location evidence="1">Cell membrane</location>
        <topology evidence="1">Multi-pass membrane protein</topology>
    </subcellularLocation>
</comment>
<gene>
    <name evidence="9" type="ORF">SAMN05421748_15325</name>
</gene>
<keyword evidence="5 7" id="KW-0472">Membrane</keyword>
<sequence length="980" mass="100707">MVNVNMDRLTGAALLGGVRQRAWSLLITAAFLVLGAAGAAGPFFAEASDNAAFQVGRDAVSSTARQTDAAVVRLSAPVGRASADHQQVLDDLRRIPHLTPPDLTGGSIGAELIAPTFWGSTASFGGVSERGRLFAVSSPAAELDGTAHGQGGLWIPQPMASSLGVKPGETITVKVTVGTAGRSRSATARVDGVYAVDAGGRLPAGPSWPLRQGDTPPDTEYETLPSYLLIGDVPTIEKLAREVDDEIFWAAEAALTPGVTLAEAQRTANEVEWLRRGYASGLEFGQDSPRSMRFASGISQLVTDARATSGAVEQRTRPVEWSAIAVGLASVLAVALLSARRRDREIRHAVAVGIAPARVGGLWLLEHLLPAALGVALGWLAAWQLVARLGPPGALAESYGPAATSSATAVLVGVVAVAGVGAASASRRVRPAPPVAVRRKLPWTTMLVLVALTAAGGLAGASDAAGGVDLLVPLLVLVAIGGIAGWLPGLLAGRSHLSTSPADGASRRSTPVAGAGPAVRPASRPGRAGVPVSPAGPADTPLSAAGRPVSSGRGRNGPVRGLPSSPGRGVLWLARRRLGEAGAERRLAVLVMTAGLGMLLFALAAVDSTQVAADDRVAVAAGAEAVATLEGSWEIDPTATPVPAEDPTKPPPEGPVPGVHSPVLPPGSAVVWRTDVETPVDSTQKDLLIVDPARFRDVALWGSGPDLAAARKALAVLEAAPADEIGHPRAIAVGDPATDQIDSVRINIGYAVGDLTIAARVPAFPGMEGRPMYVVAHDPILGSLGIDDPRLKPRNRQANVLFPQAYLYATGAPGIQAVIAPVQVQPARIDGAAKLRQDAAYVASSRARGYQLAVAGYLALLAVLTLCIYAQRTATLRRPADLMLARVGLGAARVRRARALEFVLLTAVALAAAVAGVAALARLGPRLLDDQPGLLPRFAFQIPASALLITASAAVVASILAIWVSSARSPHTEEDAYRDD</sequence>
<keyword evidence="4 7" id="KW-1133">Transmembrane helix</keyword>
<evidence type="ECO:0000256" key="7">
    <source>
        <dbReference type="SAM" id="Phobius"/>
    </source>
</evidence>
<evidence type="ECO:0000313" key="9">
    <source>
        <dbReference type="EMBL" id="SNY74812.1"/>
    </source>
</evidence>
<feature type="transmembrane region" description="Helical" evidence="7">
    <location>
        <begin position="441"/>
        <end position="459"/>
    </location>
</feature>
<dbReference type="Proteomes" id="UP000219612">
    <property type="component" value="Unassembled WGS sequence"/>
</dbReference>